<protein>
    <submittedName>
        <fullName evidence="1">Uncharacterized protein</fullName>
    </submittedName>
</protein>
<proteinExistence type="predicted"/>
<dbReference type="AlphaFoldDB" id="U9SRT3"/>
<reference evidence="1" key="1">
    <citation type="submission" date="2013-07" db="EMBL/GenBank/DDBJ databases">
        <title>The genome of an arbuscular mycorrhizal fungus provides insights into the evolution of the oldest plant symbiosis.</title>
        <authorList>
            <consortium name="DOE Joint Genome Institute"/>
            <person name="Tisserant E."/>
            <person name="Malbreil M."/>
            <person name="Kuo A."/>
            <person name="Kohler A."/>
            <person name="Symeonidi A."/>
            <person name="Balestrini R."/>
            <person name="Charron P."/>
            <person name="Duensing N."/>
            <person name="Frei-dit-Frey N."/>
            <person name="Gianinazzi-Pearson V."/>
            <person name="Gilbert B."/>
            <person name="Handa Y."/>
            <person name="Hijri M."/>
            <person name="Kaul R."/>
            <person name="Kawaguchi M."/>
            <person name="Krajinski F."/>
            <person name="Lammers P."/>
            <person name="Lapierre D."/>
            <person name="Masclaux F.G."/>
            <person name="Murat C."/>
            <person name="Morin E."/>
            <person name="Ndikumana S."/>
            <person name="Pagni M."/>
            <person name="Petitpierre D."/>
            <person name="Requena N."/>
            <person name="Rosikiewicz P."/>
            <person name="Riley R."/>
            <person name="Saito K."/>
            <person name="San Clemente H."/>
            <person name="Shapiro H."/>
            <person name="van Tuinen D."/>
            <person name="Becard G."/>
            <person name="Bonfante P."/>
            <person name="Paszkowski U."/>
            <person name="Shachar-Hill Y."/>
            <person name="Young J.P."/>
            <person name="Sanders I.R."/>
            <person name="Henrissat B."/>
            <person name="Rensing S.A."/>
            <person name="Grigoriev I.V."/>
            <person name="Corradi N."/>
            <person name="Roux C."/>
            <person name="Martin F."/>
        </authorList>
    </citation>
    <scope>NUCLEOTIDE SEQUENCE</scope>
    <source>
        <strain evidence="1">DAOM 197198</strain>
    </source>
</reference>
<dbReference type="VEuPathDB" id="FungiDB:RhiirFUN_012670"/>
<gene>
    <name evidence="1" type="ORF">GLOINDRAFT_11180</name>
</gene>
<dbReference type="EMBL" id="KI299292">
    <property type="protein sequence ID" value="ERZ97821.1"/>
    <property type="molecule type" value="Genomic_DNA"/>
</dbReference>
<organism evidence="1">
    <name type="scientific">Rhizophagus irregularis (strain DAOM 181602 / DAOM 197198 / MUCL 43194)</name>
    <name type="common">Arbuscular mycorrhizal fungus</name>
    <name type="synonym">Glomus intraradices</name>
    <dbReference type="NCBI Taxonomy" id="747089"/>
    <lineage>
        <taxon>Eukaryota</taxon>
        <taxon>Fungi</taxon>
        <taxon>Fungi incertae sedis</taxon>
        <taxon>Mucoromycota</taxon>
        <taxon>Glomeromycotina</taxon>
        <taxon>Glomeromycetes</taxon>
        <taxon>Glomerales</taxon>
        <taxon>Glomeraceae</taxon>
        <taxon>Rhizophagus</taxon>
    </lineage>
</organism>
<dbReference type="HOGENOM" id="CLU_1687618_0_0_1"/>
<evidence type="ECO:0000313" key="1">
    <source>
        <dbReference type="EMBL" id="ERZ97821.1"/>
    </source>
</evidence>
<sequence>MVIKSDKTIYYRATTITTITNSSYCIYRNHAPRSHPYLNERPLISSRTPTIRYAAPTYRHTTEQPSSLDALHLQQTNVPAETTDFSSDIQDYEFWFEEIQSDITIWQEIECKQSFVMNEFNANLDVLLIDNSDNEDSDTEFCENALIKFNNLLSFI</sequence>
<name>U9SRT3_RHIID</name>
<accession>U9SRT3</accession>